<name>A0AAW1GRK4_SAPOF</name>
<dbReference type="Pfam" id="PF00561">
    <property type="entry name" value="Abhydrolase_1"/>
    <property type="match status" value="1"/>
</dbReference>
<organism evidence="2 3">
    <name type="scientific">Saponaria officinalis</name>
    <name type="common">Common soapwort</name>
    <name type="synonym">Lychnis saponaria</name>
    <dbReference type="NCBI Taxonomy" id="3572"/>
    <lineage>
        <taxon>Eukaryota</taxon>
        <taxon>Viridiplantae</taxon>
        <taxon>Streptophyta</taxon>
        <taxon>Embryophyta</taxon>
        <taxon>Tracheophyta</taxon>
        <taxon>Spermatophyta</taxon>
        <taxon>Magnoliopsida</taxon>
        <taxon>eudicotyledons</taxon>
        <taxon>Gunneridae</taxon>
        <taxon>Pentapetalae</taxon>
        <taxon>Caryophyllales</taxon>
        <taxon>Caryophyllaceae</taxon>
        <taxon>Caryophylleae</taxon>
        <taxon>Saponaria</taxon>
    </lineage>
</organism>
<dbReference type="PANTHER" id="PTHR43139">
    <property type="entry name" value="SI:DKEY-122A22.2"/>
    <property type="match status" value="1"/>
</dbReference>
<reference evidence="2" key="1">
    <citation type="submission" date="2024-03" db="EMBL/GenBank/DDBJ databases">
        <title>WGS assembly of Saponaria officinalis var. Norfolk2.</title>
        <authorList>
            <person name="Jenkins J."/>
            <person name="Shu S."/>
            <person name="Grimwood J."/>
            <person name="Barry K."/>
            <person name="Goodstein D."/>
            <person name="Schmutz J."/>
            <person name="Leebens-Mack J."/>
            <person name="Osbourn A."/>
        </authorList>
    </citation>
    <scope>NUCLEOTIDE SEQUENCE [LARGE SCALE GENOMIC DNA]</scope>
    <source>
        <strain evidence="2">JIC</strain>
    </source>
</reference>
<dbReference type="EMBL" id="JBDFQZ010000014">
    <property type="protein sequence ID" value="KAK9667382.1"/>
    <property type="molecule type" value="Genomic_DNA"/>
</dbReference>
<dbReference type="AlphaFoldDB" id="A0AAW1GRK4"/>
<dbReference type="InterPro" id="IPR029058">
    <property type="entry name" value="AB_hydrolase_fold"/>
</dbReference>
<sequence>MNIFIWYASVLYKILKYIGMQPKQVEIEKGTTLHFIAPYKRDIKKPNVVLLHGFAGDGLITWHFQILSLRKKYNIYVPDFLFFGKSFTSTSERSTRFQADCVAKGLKKLGVDEKCVVVGFSYGGFVGFELAEHYPELVGSMIATGSVVGWSETRNRMTLERLGFSSLSELLLPVSVDGAKTLLDVGSYSFPYMPTFIYKHFLEIMFNNRKERAELLEALVIRDQDVSTHQFQQIIHLIWGSEDQLMNVEVAKSLKERLGGKGKLQVVEMAGHLVLQERPFMFNKYLKDMLSSLAIENPY</sequence>
<evidence type="ECO:0000259" key="1">
    <source>
        <dbReference type="Pfam" id="PF00561"/>
    </source>
</evidence>
<proteinExistence type="predicted"/>
<dbReference type="PRINTS" id="PR00111">
    <property type="entry name" value="ABHYDROLASE"/>
</dbReference>
<evidence type="ECO:0000313" key="2">
    <source>
        <dbReference type="EMBL" id="KAK9667382.1"/>
    </source>
</evidence>
<dbReference type="PANTHER" id="PTHR43139:SF61">
    <property type="entry name" value="ALPHA_BETA-HYDROLASES SUPERFAMILY PROTEIN"/>
    <property type="match status" value="1"/>
</dbReference>
<comment type="caution">
    <text evidence="2">The sequence shown here is derived from an EMBL/GenBank/DDBJ whole genome shotgun (WGS) entry which is preliminary data.</text>
</comment>
<protein>
    <recommendedName>
        <fullName evidence="1">AB hydrolase-1 domain-containing protein</fullName>
    </recommendedName>
</protein>
<accession>A0AAW1GRK4</accession>
<dbReference type="InterPro" id="IPR000073">
    <property type="entry name" value="AB_hydrolase_1"/>
</dbReference>
<feature type="domain" description="AB hydrolase-1" evidence="1">
    <location>
        <begin position="46"/>
        <end position="151"/>
    </location>
</feature>
<dbReference type="SUPFAM" id="SSF53474">
    <property type="entry name" value="alpha/beta-Hydrolases"/>
    <property type="match status" value="1"/>
</dbReference>
<dbReference type="InterPro" id="IPR052370">
    <property type="entry name" value="Meta-cleavage_hydrolase"/>
</dbReference>
<keyword evidence="3" id="KW-1185">Reference proteome</keyword>
<dbReference type="Proteomes" id="UP001443914">
    <property type="component" value="Unassembled WGS sequence"/>
</dbReference>
<evidence type="ECO:0000313" key="3">
    <source>
        <dbReference type="Proteomes" id="UP001443914"/>
    </source>
</evidence>
<gene>
    <name evidence="2" type="ORF">RND81_14G252200</name>
</gene>
<dbReference type="Gene3D" id="3.40.50.1820">
    <property type="entry name" value="alpha/beta hydrolase"/>
    <property type="match status" value="1"/>
</dbReference>